<dbReference type="InterPro" id="IPR008930">
    <property type="entry name" value="Terpenoid_cyclase/PrenylTrfase"/>
</dbReference>
<keyword evidence="2" id="KW-0479">Metal-binding</keyword>
<dbReference type="SFLD" id="SFLDG01019">
    <property type="entry name" value="Terpene_Cyclase_Like_1_C_Termi"/>
    <property type="match status" value="1"/>
</dbReference>
<dbReference type="PANTHER" id="PTHR31225:SF0">
    <property type="entry name" value="S-(+)-LINALOOL SYNTHASE, CHLOROPLASTIC"/>
    <property type="match status" value="1"/>
</dbReference>
<dbReference type="GO" id="GO:0000287">
    <property type="term" value="F:magnesium ion binding"/>
    <property type="evidence" value="ECO:0007669"/>
    <property type="project" value="InterPro"/>
</dbReference>
<dbReference type="InterPro" id="IPR005630">
    <property type="entry name" value="Terpene_synthase_metal-bd"/>
</dbReference>
<keyword evidence="3" id="KW-0460">Magnesium</keyword>
<proteinExistence type="predicted"/>
<name>A0A9W3CM12_RAPSA</name>
<feature type="domain" description="Terpene synthase metal-binding" evidence="7">
    <location>
        <begin position="286"/>
        <end position="531"/>
    </location>
</feature>
<gene>
    <name evidence="9" type="primary">LOC108843916</name>
</gene>
<keyword evidence="5" id="KW-0456">Lyase</keyword>
<dbReference type="InterPro" id="IPR036965">
    <property type="entry name" value="Terpene_synth_N_sf"/>
</dbReference>
<organism evidence="8 9">
    <name type="scientific">Raphanus sativus</name>
    <name type="common">Radish</name>
    <name type="synonym">Raphanus raphanistrum var. sativus</name>
    <dbReference type="NCBI Taxonomy" id="3726"/>
    <lineage>
        <taxon>Eukaryota</taxon>
        <taxon>Viridiplantae</taxon>
        <taxon>Streptophyta</taxon>
        <taxon>Embryophyta</taxon>
        <taxon>Tracheophyta</taxon>
        <taxon>Spermatophyta</taxon>
        <taxon>Magnoliopsida</taxon>
        <taxon>eudicotyledons</taxon>
        <taxon>Gunneridae</taxon>
        <taxon>Pentapetalae</taxon>
        <taxon>rosids</taxon>
        <taxon>malvids</taxon>
        <taxon>Brassicales</taxon>
        <taxon>Brassicaceae</taxon>
        <taxon>Brassiceae</taxon>
        <taxon>Raphanus</taxon>
    </lineage>
</organism>
<comment type="cofactor">
    <cofactor evidence="1">
        <name>Mg(2+)</name>
        <dbReference type="ChEBI" id="CHEBI:18420"/>
    </cofactor>
</comment>
<dbReference type="InterPro" id="IPR050148">
    <property type="entry name" value="Terpene_synthase-like"/>
</dbReference>
<evidence type="ECO:0000313" key="9">
    <source>
        <dbReference type="RefSeq" id="XP_056852570.1"/>
    </source>
</evidence>
<evidence type="ECO:0000256" key="3">
    <source>
        <dbReference type="ARBA" id="ARBA00022842"/>
    </source>
</evidence>
<protein>
    <submittedName>
        <fullName evidence="9">S-(+)-linalool synthase, chloroplastic isoform X1</fullName>
    </submittedName>
</protein>
<keyword evidence="4" id="KW-0464">Manganese</keyword>
<evidence type="ECO:0000313" key="8">
    <source>
        <dbReference type="Proteomes" id="UP000504610"/>
    </source>
</evidence>
<accession>A0A9W3CM12</accession>
<evidence type="ECO:0000256" key="2">
    <source>
        <dbReference type="ARBA" id="ARBA00022723"/>
    </source>
</evidence>
<dbReference type="FunFam" id="1.10.600.10:FF:000005">
    <property type="entry name" value="Ent-kaur-16-ene synthase, chloroplastic"/>
    <property type="match status" value="1"/>
</dbReference>
<dbReference type="InterPro" id="IPR034741">
    <property type="entry name" value="Terpene_cyclase-like_1_C"/>
</dbReference>
<feature type="domain" description="Terpene synthase N-terminal" evidence="6">
    <location>
        <begin position="76"/>
        <end position="215"/>
    </location>
</feature>
<dbReference type="RefSeq" id="XP_056852570.1">
    <property type="nucleotide sequence ID" value="XM_056996590.1"/>
</dbReference>
<dbReference type="InterPro" id="IPR008949">
    <property type="entry name" value="Isoprenoid_synthase_dom_sf"/>
</dbReference>
<dbReference type="Proteomes" id="UP000504610">
    <property type="component" value="Unplaced"/>
</dbReference>
<evidence type="ECO:0000259" key="6">
    <source>
        <dbReference type="Pfam" id="PF01397"/>
    </source>
</evidence>
<dbReference type="GO" id="GO:0016114">
    <property type="term" value="P:terpenoid biosynthetic process"/>
    <property type="evidence" value="ECO:0007669"/>
    <property type="project" value="InterPro"/>
</dbReference>
<dbReference type="InterPro" id="IPR001906">
    <property type="entry name" value="Terpene_synth_N"/>
</dbReference>
<evidence type="ECO:0000259" key="7">
    <source>
        <dbReference type="Pfam" id="PF03936"/>
    </source>
</evidence>
<dbReference type="SFLD" id="SFLDS00005">
    <property type="entry name" value="Isoprenoid_Synthase_Type_I"/>
    <property type="match status" value="1"/>
</dbReference>
<evidence type="ECO:0000256" key="5">
    <source>
        <dbReference type="ARBA" id="ARBA00023239"/>
    </source>
</evidence>
<dbReference type="Pfam" id="PF03936">
    <property type="entry name" value="Terpene_synth_C"/>
    <property type="match status" value="1"/>
</dbReference>
<dbReference type="GeneID" id="108843916"/>
<dbReference type="Gene3D" id="1.10.600.10">
    <property type="entry name" value="Farnesyl Diphosphate Synthase"/>
    <property type="match status" value="1"/>
</dbReference>
<dbReference type="PANTHER" id="PTHR31225">
    <property type="entry name" value="OS04G0344100 PROTEIN-RELATED"/>
    <property type="match status" value="1"/>
</dbReference>
<sequence>MALMNPKISPLSCYASTNPNNLPKFLVSKFHSTVASFSPSNTTKRSSPSKVYHPVSNYSTRFDHKISIKYLQELHIKKVKNILIANLDDPLKSLDMINNIQGLGIDLHFLHEIDQILHIVYKEFNQNKGCYGRDHREVALCFRLLRQAGHNVQESIFRNILDKKTGFKDDLENDVKGLIELYEASQLGVEGEEILDSLRECTFTRLNELCSGRGSHEEREIMNSLAQPRHKTLTRITSKRFISLIKIVGEEDNEWLQSLLLVAEIDSIMLKSLIQEEISQVFRWWRELGLDKELRKARNQPLKWHTWSLEILQDPCFSEQRLDLTKPISLVYIIDDIFDVYGELEELTIFTQVVESENIFYRWDPEGLEKLPRYMKICFEALDTITKEISMKIYKSHGLNPTDSLRKSWASLCRAFLVEAKWFNSGYLPNCEEYMKNGVVSSGVHLVMLHVYYLLEEEMSTEKVELIESNPEIVSSAATILRLWDDLGSAKDENQDGIDGSYIECYLNEHNGSTVDEARTHVFQKISKAWKRLNKECLNPRPFSRVFSKACLNIARTVPLMYSYDEDQKLPGLNEYLKASNIKVPFDAL</sequence>
<dbReference type="Gene3D" id="1.50.10.130">
    <property type="entry name" value="Terpene synthase, N-terminal domain"/>
    <property type="match status" value="1"/>
</dbReference>
<dbReference type="OrthoDB" id="1089525at2759"/>
<dbReference type="SUPFAM" id="SSF48239">
    <property type="entry name" value="Terpenoid cyclases/Protein prenyltransferases"/>
    <property type="match status" value="1"/>
</dbReference>
<dbReference type="Pfam" id="PF01397">
    <property type="entry name" value="Terpene_synth"/>
    <property type="match status" value="1"/>
</dbReference>
<dbReference type="AlphaFoldDB" id="A0A9W3CM12"/>
<dbReference type="GO" id="GO:0010333">
    <property type="term" value="F:terpene synthase activity"/>
    <property type="evidence" value="ECO:0007669"/>
    <property type="project" value="InterPro"/>
</dbReference>
<dbReference type="SUPFAM" id="SSF48576">
    <property type="entry name" value="Terpenoid synthases"/>
    <property type="match status" value="1"/>
</dbReference>
<reference evidence="9" key="1">
    <citation type="submission" date="2025-08" db="UniProtKB">
        <authorList>
            <consortium name="RefSeq"/>
        </authorList>
    </citation>
    <scope>IDENTIFICATION</scope>
    <source>
        <tissue evidence="9">Leaf</tissue>
    </source>
</reference>
<evidence type="ECO:0000256" key="4">
    <source>
        <dbReference type="ARBA" id="ARBA00023211"/>
    </source>
</evidence>
<evidence type="ECO:0000256" key="1">
    <source>
        <dbReference type="ARBA" id="ARBA00001946"/>
    </source>
</evidence>
<keyword evidence="8" id="KW-1185">Reference proteome</keyword>